<dbReference type="RefSeq" id="WP_129229578.1">
    <property type="nucleotide sequence ID" value="NZ_QYBB01000056.1"/>
</dbReference>
<organism evidence="1 2">
    <name type="scientific">Lichenibacterium minor</name>
    <dbReference type="NCBI Taxonomy" id="2316528"/>
    <lineage>
        <taxon>Bacteria</taxon>
        <taxon>Pseudomonadati</taxon>
        <taxon>Pseudomonadota</taxon>
        <taxon>Alphaproteobacteria</taxon>
        <taxon>Hyphomicrobiales</taxon>
        <taxon>Lichenihabitantaceae</taxon>
        <taxon>Lichenibacterium</taxon>
    </lineage>
</organism>
<accession>A0A4Q2TZ02</accession>
<dbReference type="AlphaFoldDB" id="A0A4Q2TZ02"/>
<protein>
    <submittedName>
        <fullName evidence="1">Uncharacterized protein</fullName>
    </submittedName>
</protein>
<dbReference type="OrthoDB" id="9554369at2"/>
<gene>
    <name evidence="1" type="ORF">D3273_24425</name>
</gene>
<keyword evidence="2" id="KW-1185">Reference proteome</keyword>
<reference evidence="1 2" key="2">
    <citation type="submission" date="2019-02" db="EMBL/GenBank/DDBJ databases">
        <title>'Lichenibacterium ramalinii' gen. nov. sp. nov., 'Lichenibacterium minor' gen. nov. sp. nov.</title>
        <authorList>
            <person name="Pankratov T."/>
        </authorList>
    </citation>
    <scope>NUCLEOTIDE SEQUENCE [LARGE SCALE GENOMIC DNA]</scope>
    <source>
        <strain evidence="1 2">RmlP026</strain>
    </source>
</reference>
<dbReference type="Proteomes" id="UP000290759">
    <property type="component" value="Unassembled WGS sequence"/>
</dbReference>
<comment type="caution">
    <text evidence="1">The sequence shown here is derived from an EMBL/GenBank/DDBJ whole genome shotgun (WGS) entry which is preliminary data.</text>
</comment>
<evidence type="ECO:0000313" key="2">
    <source>
        <dbReference type="Proteomes" id="UP000290759"/>
    </source>
</evidence>
<evidence type="ECO:0000313" key="1">
    <source>
        <dbReference type="EMBL" id="RYC29342.1"/>
    </source>
</evidence>
<proteinExistence type="predicted"/>
<reference evidence="1 2" key="1">
    <citation type="submission" date="2018-12" db="EMBL/GenBank/DDBJ databases">
        <authorList>
            <person name="Grouzdev D.S."/>
            <person name="Krutkina M.S."/>
        </authorList>
    </citation>
    <scope>NUCLEOTIDE SEQUENCE [LARGE SCALE GENOMIC DNA]</scope>
    <source>
        <strain evidence="1 2">RmlP026</strain>
    </source>
</reference>
<sequence length="91" mass="9827">MWGQSSELIYSEARIEGDHIVFRVPIGYLPEIALGAEDGGTVNDAAAFARDLVDHLNHEDEQGLCPFHRMFDGAVAEAINQGASGVEIEGE</sequence>
<name>A0A4Q2TZ02_9HYPH</name>
<dbReference type="EMBL" id="QYBB01000056">
    <property type="protein sequence ID" value="RYC29342.1"/>
    <property type="molecule type" value="Genomic_DNA"/>
</dbReference>